<dbReference type="RefSeq" id="WP_290314658.1">
    <property type="nucleotide sequence ID" value="NZ_JAUFPN010000006.1"/>
</dbReference>
<name>A0ABT7ZZP2_9PROT</name>
<reference evidence="2" key="1">
    <citation type="journal article" date="2019" name="Int. J. Syst. Evol. Microbiol.">
        <title>The Global Catalogue of Microorganisms (GCM) 10K type strain sequencing project: providing services to taxonomists for standard genome sequencing and annotation.</title>
        <authorList>
            <consortium name="The Broad Institute Genomics Platform"/>
            <consortium name="The Broad Institute Genome Sequencing Center for Infectious Disease"/>
            <person name="Wu L."/>
            <person name="Ma J."/>
        </authorList>
    </citation>
    <scope>NUCLEOTIDE SEQUENCE [LARGE SCALE GENOMIC DNA]</scope>
    <source>
        <strain evidence="2">CECT 7131</strain>
    </source>
</reference>
<evidence type="ECO:0000313" key="1">
    <source>
        <dbReference type="EMBL" id="MDN3562937.1"/>
    </source>
</evidence>
<dbReference type="Proteomes" id="UP001529369">
    <property type="component" value="Unassembled WGS sequence"/>
</dbReference>
<sequence>MRQALERWLHGAHAQLRRLPVLPVPPPGGAEAGAAATLTLRD</sequence>
<organism evidence="1 2">
    <name type="scientific">Paeniroseomonas aquatica</name>
    <dbReference type="NCBI Taxonomy" id="373043"/>
    <lineage>
        <taxon>Bacteria</taxon>
        <taxon>Pseudomonadati</taxon>
        <taxon>Pseudomonadota</taxon>
        <taxon>Alphaproteobacteria</taxon>
        <taxon>Acetobacterales</taxon>
        <taxon>Acetobacteraceae</taxon>
        <taxon>Paeniroseomonas</taxon>
    </lineage>
</organism>
<comment type="caution">
    <text evidence="1">The sequence shown here is derived from an EMBL/GenBank/DDBJ whole genome shotgun (WGS) entry which is preliminary data.</text>
</comment>
<evidence type="ECO:0000313" key="2">
    <source>
        <dbReference type="Proteomes" id="UP001529369"/>
    </source>
</evidence>
<gene>
    <name evidence="1" type="ORF">QWZ14_00890</name>
</gene>
<keyword evidence="2" id="KW-1185">Reference proteome</keyword>
<dbReference type="EMBL" id="JAUFPN010000006">
    <property type="protein sequence ID" value="MDN3562937.1"/>
    <property type="molecule type" value="Genomic_DNA"/>
</dbReference>
<proteinExistence type="predicted"/>
<protein>
    <submittedName>
        <fullName evidence="1">Uncharacterized protein</fullName>
    </submittedName>
</protein>
<accession>A0ABT7ZZP2</accession>